<name>A0A7R9E8P1_9NEOP</name>
<dbReference type="Gene3D" id="1.10.1600.10">
    <property type="match status" value="1"/>
</dbReference>
<evidence type="ECO:0000313" key="2">
    <source>
        <dbReference type="EMBL" id="CAD7428361.1"/>
    </source>
</evidence>
<protein>
    <recommendedName>
        <fullName evidence="1">Ku C-terminal domain-containing protein</fullName>
    </recommendedName>
</protein>
<sequence length="505" mass="57672">MCFNHIDNRNPWFYTHELYNAPQRLLVLFDSSWKELISGFIYDLRMVPMERRNMSDLHNGEEAFESKNLLDPHYQHMLASLAHRSLFPDSPLPSPKSTLLELITPPFDLKDRIGKVELEEVSPHLRRGRVENHLGKTTPSSLDRDSNLDLPVLSSRAQHDLRVSQQRHRGGAGDRKFNLFKEDNEVKRTSLEGMFSKDIIEVGTITPEQDFITLLKKGEPFSTVTVGVPLPSDGYEYDAMKSATDILWSMRSMATEGHMGRQVKTDCMFSVLTSWCDTSNTAVVVRGCQQSEYEAVHSGTAHVYSLHVLENSVNKDRVISKGLWPLRSLHLTPPDLFLWSMLKGKLYCNKPQSHVDLQEKNWQEIEAVRLDFQNFKICGQMQDAIMKLVMHSFGTDEFIKAVAALKLLREKCKELLPNPFNQWLSKLKENLIERGKCKPIVKTFNSLNTEDTDENKIGLISVVENPGSTVTEEDAEIFLRNSLAKVTDSGQDLMDAENLIKFDEM</sequence>
<evidence type="ECO:0000259" key="1">
    <source>
        <dbReference type="Pfam" id="PF08785"/>
    </source>
</evidence>
<organism evidence="2">
    <name type="scientific">Timema monikensis</name>
    <dbReference type="NCBI Taxonomy" id="170555"/>
    <lineage>
        <taxon>Eukaryota</taxon>
        <taxon>Metazoa</taxon>
        <taxon>Ecdysozoa</taxon>
        <taxon>Arthropoda</taxon>
        <taxon>Hexapoda</taxon>
        <taxon>Insecta</taxon>
        <taxon>Pterygota</taxon>
        <taxon>Neoptera</taxon>
        <taxon>Polyneoptera</taxon>
        <taxon>Phasmatodea</taxon>
        <taxon>Timematodea</taxon>
        <taxon>Timematoidea</taxon>
        <taxon>Timematidae</taxon>
        <taxon>Timema</taxon>
    </lineage>
</organism>
<dbReference type="SUPFAM" id="SSF101420">
    <property type="entry name" value="C-terminal domain of Ku80"/>
    <property type="match status" value="1"/>
</dbReference>
<dbReference type="Pfam" id="PF08785">
    <property type="entry name" value="Ku_PK_bind"/>
    <property type="match status" value="1"/>
</dbReference>
<dbReference type="Gene3D" id="1.25.40.240">
    <property type="entry name" value="Ku, C-terminal domain"/>
    <property type="match status" value="1"/>
</dbReference>
<dbReference type="EMBL" id="OB793719">
    <property type="protein sequence ID" value="CAD7428361.1"/>
    <property type="molecule type" value="Genomic_DNA"/>
</dbReference>
<dbReference type="AlphaFoldDB" id="A0A7R9E8P1"/>
<dbReference type="InterPro" id="IPR036494">
    <property type="entry name" value="Ku_C_sf"/>
</dbReference>
<dbReference type="InterPro" id="IPR014893">
    <property type="entry name" value="Ku_PK_bind"/>
</dbReference>
<gene>
    <name evidence="2" type="ORF">TMSB3V08_LOCUS5173</name>
</gene>
<reference evidence="2" key="1">
    <citation type="submission" date="2020-11" db="EMBL/GenBank/DDBJ databases">
        <authorList>
            <person name="Tran Van P."/>
        </authorList>
    </citation>
    <scope>NUCLEOTIDE SEQUENCE</scope>
</reference>
<feature type="domain" description="Ku C-terminal" evidence="1">
    <location>
        <begin position="376"/>
        <end position="479"/>
    </location>
</feature>
<proteinExistence type="predicted"/>
<accession>A0A7R9E8P1</accession>